<reference evidence="1" key="1">
    <citation type="submission" date="2014-09" db="EMBL/GenBank/DDBJ databases">
        <authorList>
            <person name="Magalhaes I.L.F."/>
            <person name="Oliveira U."/>
            <person name="Santos F.R."/>
            <person name="Vidigal T.H.D.A."/>
            <person name="Brescovit A.D."/>
            <person name="Santos A.J."/>
        </authorList>
    </citation>
    <scope>NUCLEOTIDE SEQUENCE</scope>
    <source>
        <tissue evidence="1">Shoot tissue taken approximately 20 cm above the soil surface</tissue>
    </source>
</reference>
<accession>A0A0A9FYD1</accession>
<protein>
    <submittedName>
        <fullName evidence="1">Uncharacterized protein</fullName>
    </submittedName>
</protein>
<proteinExistence type="predicted"/>
<evidence type="ECO:0000313" key="1">
    <source>
        <dbReference type="EMBL" id="JAE13383.1"/>
    </source>
</evidence>
<organism evidence="1">
    <name type="scientific">Arundo donax</name>
    <name type="common">Giant reed</name>
    <name type="synonym">Donax arundinaceus</name>
    <dbReference type="NCBI Taxonomy" id="35708"/>
    <lineage>
        <taxon>Eukaryota</taxon>
        <taxon>Viridiplantae</taxon>
        <taxon>Streptophyta</taxon>
        <taxon>Embryophyta</taxon>
        <taxon>Tracheophyta</taxon>
        <taxon>Spermatophyta</taxon>
        <taxon>Magnoliopsida</taxon>
        <taxon>Liliopsida</taxon>
        <taxon>Poales</taxon>
        <taxon>Poaceae</taxon>
        <taxon>PACMAD clade</taxon>
        <taxon>Arundinoideae</taxon>
        <taxon>Arundineae</taxon>
        <taxon>Arundo</taxon>
    </lineage>
</organism>
<sequence>MVFQRMAASLSRCRADGGPPSGPCHGRHLPCHGCSARPPTLTNVPCLPALPHFRDAPLLWRCPHQCVTPPSHCWELPLSHCNAVLVWRCRHCPHRSSTMVTETPSGGTRATQRAKLRPSLSHPMLGHVPLLLV</sequence>
<dbReference type="EMBL" id="GBRH01184513">
    <property type="protein sequence ID" value="JAE13383.1"/>
    <property type="molecule type" value="Transcribed_RNA"/>
</dbReference>
<name>A0A0A9FYD1_ARUDO</name>
<dbReference type="AlphaFoldDB" id="A0A0A9FYD1"/>
<reference evidence="1" key="2">
    <citation type="journal article" date="2015" name="Data Brief">
        <title>Shoot transcriptome of the giant reed, Arundo donax.</title>
        <authorList>
            <person name="Barrero R.A."/>
            <person name="Guerrero F.D."/>
            <person name="Moolhuijzen P."/>
            <person name="Goolsby J.A."/>
            <person name="Tidwell J."/>
            <person name="Bellgard S.E."/>
            <person name="Bellgard M.I."/>
        </authorList>
    </citation>
    <scope>NUCLEOTIDE SEQUENCE</scope>
    <source>
        <tissue evidence="1">Shoot tissue taken approximately 20 cm above the soil surface</tissue>
    </source>
</reference>